<gene>
    <name evidence="1" type="ORF">K4L44_08995</name>
</gene>
<protein>
    <submittedName>
        <fullName evidence="1">LacI family transcriptional regulator</fullName>
    </submittedName>
</protein>
<dbReference type="EMBL" id="CP081303">
    <property type="protein sequence ID" value="QZE12725.1"/>
    <property type="molecule type" value="Genomic_DNA"/>
</dbReference>
<sequence>MARHKGHITIHDIAQSLQVSASTVSRALKNDKRISEATRKKVKQFAAENGYRLNVVASNLRKQRTETIGVIVPRIDRHFLATIISSIELHAHNHGYSVVITQSRESSDDEEKAVLTMFNQRVDGLLISTSLETKGEHNFDLFIKNNIPLVFFDRVPDDINLNRVVTNDRASSYKVTSRLLQNGHKKIYFVNGPTSILVFRNRLKGFKEALNDRGLEWNEQMYTECDLTLYSGRKIAEDILNRGDMPDAVYCSNDTTALCFLQVAQERGMSVPEDFSLHGFSDEPFSAVLTPKLSTVKQPGEEMGQIAVERLLELIDKKDLPPKTFVIPSVIKSRESDL</sequence>
<keyword evidence="2" id="KW-1185">Reference proteome</keyword>
<name>A0AC61NLR2_9BACT</name>
<reference evidence="1" key="1">
    <citation type="submission" date="2021-08" db="EMBL/GenBank/DDBJ databases">
        <title>Novel anaerobic bacterium isolated from sea squirt in East Sea, Republic of Korea.</title>
        <authorList>
            <person name="Nguyen T.H."/>
            <person name="Li Z."/>
            <person name="Lee Y.-J."/>
            <person name="Ko J."/>
            <person name="Kim S.-G."/>
        </authorList>
    </citation>
    <scope>NUCLEOTIDE SEQUENCE</scope>
    <source>
        <strain evidence="1">KCTC 25031</strain>
    </source>
</reference>
<evidence type="ECO:0000313" key="1">
    <source>
        <dbReference type="EMBL" id="QZE12725.1"/>
    </source>
</evidence>
<accession>A0AC61NLR2</accession>
<organism evidence="1 2">
    <name type="scientific">Halosquirtibacter laminarini</name>
    <dbReference type="NCBI Taxonomy" id="3374600"/>
    <lineage>
        <taxon>Bacteria</taxon>
        <taxon>Pseudomonadati</taxon>
        <taxon>Bacteroidota</taxon>
        <taxon>Bacteroidia</taxon>
        <taxon>Marinilabiliales</taxon>
        <taxon>Prolixibacteraceae</taxon>
        <taxon>Halosquirtibacter</taxon>
    </lineage>
</organism>
<proteinExistence type="predicted"/>
<dbReference type="Proteomes" id="UP000826212">
    <property type="component" value="Chromosome"/>
</dbReference>
<evidence type="ECO:0000313" key="2">
    <source>
        <dbReference type="Proteomes" id="UP000826212"/>
    </source>
</evidence>